<dbReference type="PANTHER" id="PTHR47431">
    <property type="entry name" value="ZN(II)2CYS6 TRANSCRIPTION FACTOR (EUROFUNG)-RELATED"/>
    <property type="match status" value="1"/>
</dbReference>
<reference evidence="2 3" key="1">
    <citation type="submission" date="2015-06" db="EMBL/GenBank/DDBJ databases">
        <title>Survival trade-offs in plant roots during colonization by closely related pathogenic and mutualistic fungi.</title>
        <authorList>
            <person name="Hacquard S."/>
            <person name="Kracher B."/>
            <person name="Hiruma K."/>
            <person name="Weinman A."/>
            <person name="Muench P."/>
            <person name="Garrido Oter R."/>
            <person name="Ver Loren van Themaat E."/>
            <person name="Dallerey J.-F."/>
            <person name="Damm U."/>
            <person name="Henrissat B."/>
            <person name="Lespinet O."/>
            <person name="Thon M."/>
            <person name="Kemen E."/>
            <person name="McHardy A.C."/>
            <person name="Schulze-Lefert P."/>
            <person name="O'Connell R.J."/>
        </authorList>
    </citation>
    <scope>NUCLEOTIDE SEQUENCE [LARGE SCALE GENOMIC DNA]</scope>
    <source>
        <strain evidence="2 3">MAFF 238704</strain>
    </source>
</reference>
<dbReference type="Proteomes" id="UP000076584">
    <property type="component" value="Unassembled WGS sequence"/>
</dbReference>
<dbReference type="CDD" id="cd00067">
    <property type="entry name" value="GAL4"/>
    <property type="match status" value="1"/>
</dbReference>
<name>A0A166Q238_COLIC</name>
<protein>
    <submittedName>
        <fullName evidence="2">C6 zinc finger domain-containing protein</fullName>
    </submittedName>
</protein>
<keyword evidence="1" id="KW-0539">Nucleus</keyword>
<dbReference type="GO" id="GO:0000981">
    <property type="term" value="F:DNA-binding transcription factor activity, RNA polymerase II-specific"/>
    <property type="evidence" value="ECO:0007669"/>
    <property type="project" value="InterPro"/>
</dbReference>
<dbReference type="InterPro" id="IPR036864">
    <property type="entry name" value="Zn2-C6_fun-type_DNA-bd_sf"/>
</dbReference>
<comment type="caution">
    <text evidence="2">The sequence shown here is derived from an EMBL/GenBank/DDBJ whole genome shotgun (WGS) entry which is preliminary data.</text>
</comment>
<dbReference type="AlphaFoldDB" id="A0A166Q238"/>
<dbReference type="PANTHER" id="PTHR47431:SF5">
    <property type="entry name" value="ZN(II)2CYS6 TRANSCRIPTION FACTOR (EUROFUNG)"/>
    <property type="match status" value="1"/>
</dbReference>
<dbReference type="Gene3D" id="4.10.240.10">
    <property type="entry name" value="Zn(2)-C6 fungal-type DNA-binding domain"/>
    <property type="match status" value="1"/>
</dbReference>
<dbReference type="GO" id="GO:0008270">
    <property type="term" value="F:zinc ion binding"/>
    <property type="evidence" value="ECO:0007669"/>
    <property type="project" value="InterPro"/>
</dbReference>
<dbReference type="EMBL" id="LFIW01002536">
    <property type="protein sequence ID" value="KZL67429.1"/>
    <property type="molecule type" value="Genomic_DNA"/>
</dbReference>
<sequence>MVDDGTSRKRLAVPPVKSACTSCRASRVRCSGESPCERLTWESVFEREESALSHPYLNNQNSSFDLASSQHPVVGPNTMDTSVTTSGQETLSGFLLPLFNDDLDAFQFDQIFQGDSEADLDNFFADIFSTPSFPRTVLHEPIAITVPVKEEIFPKYESTAEILSVYYQRIHPVFPILPPPWRDADTSSWTAVQIQEDFMHETSSPLMLALRSILILTSNSEPSQNSNENERQSRIRISQALYQRALEVLDTTSPIQNSIMGSFSVSNFHPNVPKESEAPLTCCVLSLYQYLHYGNLQEMNAMSLRALNLSKSLFVVHEADLSGQFAEAIRRTWWMSVWVQYIRAEEALVAATLLLVALLKGFDSDSDASSLNQSLGDLDGVISHQLSSLESQKECESCDPTEARLVNCLRCITRVRLMSARIKLHRYRAFINHPRILRRFATVPPLPLSDHDSAVVAWRKTGFHGKADRVFPFSSEQSHKICLESATSIAIQFDRLRSLGIRVTPAACSSNLAGFTLMMILHFQISAPGEVGSVGVQQEVHRQCRRGVGTAVDVLEQLSGDFGFVKALHGMEDSLPFHSRLPRF</sequence>
<evidence type="ECO:0000256" key="1">
    <source>
        <dbReference type="ARBA" id="ARBA00023242"/>
    </source>
</evidence>
<dbReference type="CDD" id="cd12148">
    <property type="entry name" value="fungal_TF_MHR"/>
    <property type="match status" value="1"/>
</dbReference>
<evidence type="ECO:0000313" key="2">
    <source>
        <dbReference type="EMBL" id="KZL67429.1"/>
    </source>
</evidence>
<keyword evidence="3" id="KW-1185">Reference proteome</keyword>
<gene>
    <name evidence="2" type="ORF">CI238_01048</name>
</gene>
<proteinExistence type="predicted"/>
<accession>A0A166Q238</accession>
<evidence type="ECO:0000313" key="3">
    <source>
        <dbReference type="Proteomes" id="UP000076584"/>
    </source>
</evidence>
<dbReference type="STRING" id="1573173.A0A166Q238"/>
<organism evidence="2 3">
    <name type="scientific">Colletotrichum incanum</name>
    <name type="common">Soybean anthracnose fungus</name>
    <dbReference type="NCBI Taxonomy" id="1573173"/>
    <lineage>
        <taxon>Eukaryota</taxon>
        <taxon>Fungi</taxon>
        <taxon>Dikarya</taxon>
        <taxon>Ascomycota</taxon>
        <taxon>Pezizomycotina</taxon>
        <taxon>Sordariomycetes</taxon>
        <taxon>Hypocreomycetidae</taxon>
        <taxon>Glomerellales</taxon>
        <taxon>Glomerellaceae</taxon>
        <taxon>Colletotrichum</taxon>
        <taxon>Colletotrichum spaethianum species complex</taxon>
    </lineage>
</organism>
<dbReference type="InterPro" id="IPR001138">
    <property type="entry name" value="Zn2Cys6_DnaBD"/>
</dbReference>